<dbReference type="Proteomes" id="UP000694523">
    <property type="component" value="Unplaced"/>
</dbReference>
<dbReference type="FunFam" id="1.10.400.10:FF:000003">
    <property type="entry name" value="Guanine nucleotide-binding protein G(S) subunit alpha"/>
    <property type="match status" value="1"/>
</dbReference>
<feature type="binding site" evidence="7">
    <location>
        <begin position="276"/>
        <end position="279"/>
    </location>
    <ligand>
        <name>GTP</name>
        <dbReference type="ChEBI" id="CHEBI:37565"/>
    </ligand>
</feature>
<feature type="binding site" evidence="7">
    <location>
        <begin position="76"/>
        <end position="81"/>
    </location>
    <ligand>
        <name>GTP</name>
        <dbReference type="ChEBI" id="CHEBI:37565"/>
    </ligand>
</feature>
<keyword evidence="5 7" id="KW-0342">GTP-binding</keyword>
<proteinExistence type="inferred from homology"/>
<keyword evidence="4 8" id="KW-0460">Magnesium</keyword>
<evidence type="ECO:0000256" key="4">
    <source>
        <dbReference type="ARBA" id="ARBA00022842"/>
    </source>
</evidence>
<dbReference type="GO" id="GO:0003924">
    <property type="term" value="F:GTPase activity"/>
    <property type="evidence" value="ECO:0007669"/>
    <property type="project" value="InterPro"/>
</dbReference>
<dbReference type="GO" id="GO:0005834">
    <property type="term" value="C:heterotrimeric G-protein complex"/>
    <property type="evidence" value="ECO:0007669"/>
    <property type="project" value="TreeGrafter"/>
</dbReference>
<dbReference type="CDD" id="cd00066">
    <property type="entry name" value="G-alpha"/>
    <property type="match status" value="1"/>
</dbReference>
<organism evidence="9 10">
    <name type="scientific">Neogobius melanostomus</name>
    <name type="common">round goby</name>
    <dbReference type="NCBI Taxonomy" id="47308"/>
    <lineage>
        <taxon>Eukaryota</taxon>
        <taxon>Metazoa</taxon>
        <taxon>Chordata</taxon>
        <taxon>Craniata</taxon>
        <taxon>Vertebrata</taxon>
        <taxon>Euteleostomi</taxon>
        <taxon>Actinopterygii</taxon>
        <taxon>Neopterygii</taxon>
        <taxon>Teleostei</taxon>
        <taxon>Neoteleostei</taxon>
        <taxon>Acanthomorphata</taxon>
        <taxon>Gobiaria</taxon>
        <taxon>Gobiiformes</taxon>
        <taxon>Gobioidei</taxon>
        <taxon>Gobiidae</taxon>
        <taxon>Benthophilinae</taxon>
        <taxon>Neogobiini</taxon>
        <taxon>Neogobius</taxon>
    </lineage>
</organism>
<dbReference type="SUPFAM" id="SSF52540">
    <property type="entry name" value="P-loop containing nucleoside triphosphate hydrolases"/>
    <property type="match status" value="1"/>
</dbReference>
<evidence type="ECO:0000256" key="6">
    <source>
        <dbReference type="ARBA" id="ARBA00023224"/>
    </source>
</evidence>
<dbReference type="InterPro" id="IPR000367">
    <property type="entry name" value="Gprotein_alpha_S"/>
</dbReference>
<feature type="binding site" evidence="7">
    <location>
        <begin position="207"/>
        <end position="211"/>
    </location>
    <ligand>
        <name>GTP</name>
        <dbReference type="ChEBI" id="CHEBI:37565"/>
    </ligand>
</feature>
<dbReference type="InterPro" id="IPR027417">
    <property type="entry name" value="P-loop_NTPase"/>
</dbReference>
<feature type="binding site" evidence="7">
    <location>
        <begin position="182"/>
        <end position="188"/>
    </location>
    <ligand>
        <name>GTP</name>
        <dbReference type="ChEBI" id="CHEBI:37565"/>
    </ligand>
</feature>
<keyword evidence="2 8" id="KW-0479">Metal-binding</keyword>
<dbReference type="GO" id="GO:0007606">
    <property type="term" value="P:sensory perception of chemical stimulus"/>
    <property type="evidence" value="ECO:0007669"/>
    <property type="project" value="TreeGrafter"/>
</dbReference>
<dbReference type="GO" id="GO:0005737">
    <property type="term" value="C:cytoplasm"/>
    <property type="evidence" value="ECO:0007669"/>
    <property type="project" value="TreeGrafter"/>
</dbReference>
<dbReference type="GO" id="GO:0046872">
    <property type="term" value="F:metal ion binding"/>
    <property type="evidence" value="ECO:0007669"/>
    <property type="project" value="UniProtKB-KW"/>
</dbReference>
<dbReference type="GO" id="GO:0005525">
    <property type="term" value="F:GTP binding"/>
    <property type="evidence" value="ECO:0007669"/>
    <property type="project" value="UniProtKB-KW"/>
</dbReference>
<keyword evidence="6" id="KW-0807">Transducer</keyword>
<keyword evidence="3 7" id="KW-0547">Nucleotide-binding</keyword>
<reference evidence="9" key="2">
    <citation type="submission" date="2025-09" db="UniProtKB">
        <authorList>
            <consortium name="Ensembl"/>
        </authorList>
    </citation>
    <scope>IDENTIFICATION</scope>
</reference>
<dbReference type="SUPFAM" id="SSF47895">
    <property type="entry name" value="Transducin (alpha subunit), insertion domain"/>
    <property type="match status" value="1"/>
</dbReference>
<dbReference type="Pfam" id="PF00503">
    <property type="entry name" value="G-alpha"/>
    <property type="match status" value="1"/>
</dbReference>
<name>A0A8C6U5R0_9GOBI</name>
<keyword evidence="10" id="KW-1185">Reference proteome</keyword>
<evidence type="ECO:0000256" key="8">
    <source>
        <dbReference type="PIRSR" id="PIRSR601019-2"/>
    </source>
</evidence>
<protein>
    <submittedName>
        <fullName evidence="9">G protein subunit alpha L</fullName>
    </submittedName>
</protein>
<dbReference type="GO" id="GO:0001664">
    <property type="term" value="F:G protein-coupled receptor binding"/>
    <property type="evidence" value="ECO:0007669"/>
    <property type="project" value="TreeGrafter"/>
</dbReference>
<dbReference type="PROSITE" id="PS51882">
    <property type="entry name" value="G_ALPHA"/>
    <property type="match status" value="1"/>
</dbReference>
<comment type="similarity">
    <text evidence="1">Belongs to the G-alpha family. G(s) subfamily.</text>
</comment>
<dbReference type="InterPro" id="IPR001019">
    <property type="entry name" value="Gprotein_alpha_su"/>
</dbReference>
<dbReference type="AlphaFoldDB" id="A0A8C6U5R0"/>
<evidence type="ECO:0000256" key="7">
    <source>
        <dbReference type="PIRSR" id="PIRSR601019-1"/>
    </source>
</evidence>
<accession>A0A8C6U5R0</accession>
<feature type="binding site" evidence="8">
    <location>
        <position position="188"/>
    </location>
    <ligand>
        <name>Mg(2+)</name>
        <dbReference type="ChEBI" id="CHEBI:18420"/>
    </ligand>
</feature>
<dbReference type="PANTHER" id="PTHR10218:SF233">
    <property type="entry name" value="GUANINE NUCLEOTIDE-BINDING PROTEIN G(OLF) SUBUNIT ALPHA"/>
    <property type="match status" value="1"/>
</dbReference>
<evidence type="ECO:0000313" key="10">
    <source>
        <dbReference type="Proteomes" id="UP000694523"/>
    </source>
</evidence>
<evidence type="ECO:0000256" key="3">
    <source>
        <dbReference type="ARBA" id="ARBA00022741"/>
    </source>
</evidence>
<dbReference type="PRINTS" id="PR00318">
    <property type="entry name" value="GPROTEINA"/>
</dbReference>
<evidence type="ECO:0000256" key="5">
    <source>
        <dbReference type="ARBA" id="ARBA00023134"/>
    </source>
</evidence>
<dbReference type="SMART" id="SM00275">
    <property type="entry name" value="G_alpha"/>
    <property type="match status" value="1"/>
</dbReference>
<feature type="binding site" evidence="8">
    <location>
        <position position="80"/>
    </location>
    <ligand>
        <name>Mg(2+)</name>
        <dbReference type="ChEBI" id="CHEBI:18420"/>
    </ligand>
</feature>
<dbReference type="Ensembl" id="ENSNMLT00000033569.1">
    <property type="protein sequence ID" value="ENSNMLP00000030105.1"/>
    <property type="gene ID" value="ENSNMLG00000016911.1"/>
</dbReference>
<dbReference type="PRINTS" id="PR00443">
    <property type="entry name" value="GPROTEINAS"/>
</dbReference>
<dbReference type="FunFam" id="3.40.50.300:FF:006178">
    <property type="entry name" value="Guanine nucleotide-binding protein G(s) subunit alpha isoforms short"/>
    <property type="match status" value="1"/>
</dbReference>
<dbReference type="InterPro" id="IPR011025">
    <property type="entry name" value="GproteinA_insert"/>
</dbReference>
<reference evidence="9" key="1">
    <citation type="submission" date="2025-08" db="UniProtKB">
        <authorList>
            <consortium name="Ensembl"/>
        </authorList>
    </citation>
    <scope>IDENTIFICATION</scope>
</reference>
<feature type="binding site" evidence="7">
    <location>
        <position position="350"/>
    </location>
    <ligand>
        <name>GTP</name>
        <dbReference type="ChEBI" id="CHEBI:37565"/>
    </ligand>
</feature>
<dbReference type="GO" id="GO:0031683">
    <property type="term" value="F:G-protein beta/gamma-subunit complex binding"/>
    <property type="evidence" value="ECO:0007669"/>
    <property type="project" value="InterPro"/>
</dbReference>
<sequence length="378" mass="44264">MRNPIHRYILFQHGAVLQSASAALRGPERLYLQRHLGLGAASGRRGTVPCWGRSALKELKREYKQTHRLLLLGAGESGKSTIVKQMRILHVNGFNHFNTPVPLANPEDQFRIEYIKSIAPLSDFDYPQEFFDHAKKLWDDEGVKACFERSNEYQLIDCAQYFLDRIDSVRQSDYTPTDQDLLRCRVLTSGIFETRFQVDKVNFHMFDVGGQRDERRKWIQCFNDVTAIIFVVASSSYNMVIREDNNTNRLREALDLFRSIWNNRWLRTISVILFLNKQDMLAEKVLAGKSKIEDYFPEYARYTIPNEATPEPGEDPRVTRAKFFIRDEFLRISTASGDGRHYCYPHFTCAVDTENIRRVFNDCRDIIQRMHLRQYELL</sequence>
<dbReference type="Gene3D" id="1.10.400.10">
    <property type="entry name" value="GI Alpha 1, domain 2-like"/>
    <property type="match status" value="1"/>
</dbReference>
<dbReference type="GO" id="GO:0007191">
    <property type="term" value="P:adenylate cyclase-activating dopamine receptor signaling pathway"/>
    <property type="evidence" value="ECO:0007669"/>
    <property type="project" value="TreeGrafter"/>
</dbReference>
<dbReference type="Gene3D" id="3.40.50.300">
    <property type="entry name" value="P-loop containing nucleotide triphosphate hydrolases"/>
    <property type="match status" value="2"/>
</dbReference>
<evidence type="ECO:0000256" key="1">
    <source>
        <dbReference type="ARBA" id="ARBA00007172"/>
    </source>
</evidence>
<dbReference type="PANTHER" id="PTHR10218">
    <property type="entry name" value="GTP-BINDING PROTEIN ALPHA SUBUNIT"/>
    <property type="match status" value="1"/>
</dbReference>
<evidence type="ECO:0000256" key="2">
    <source>
        <dbReference type="ARBA" id="ARBA00022723"/>
    </source>
</evidence>
<evidence type="ECO:0000313" key="9">
    <source>
        <dbReference type="Ensembl" id="ENSNMLP00000030105.1"/>
    </source>
</evidence>